<dbReference type="Proteomes" id="UP000248410">
    <property type="component" value="Chromosome"/>
</dbReference>
<sequence length="76" mass="9154">MKIKIWKEWYDIISKISETKRKDINDTINYILQTNECLNLSKIKTSKLKEINITAINKQLSPEDIYRKIEKFLFCD</sequence>
<protein>
    <submittedName>
        <fullName evidence="1">Uncharacterized protein</fullName>
    </submittedName>
</protein>
<dbReference type="OrthoDB" id="44104at2157"/>
<organism evidence="1 2">
    <name type="scientific">Acidianus sulfidivorans JP7</name>
    <dbReference type="NCBI Taxonomy" id="619593"/>
    <lineage>
        <taxon>Archaea</taxon>
        <taxon>Thermoproteota</taxon>
        <taxon>Thermoprotei</taxon>
        <taxon>Sulfolobales</taxon>
        <taxon>Sulfolobaceae</taxon>
        <taxon>Acidianus</taxon>
    </lineage>
</organism>
<evidence type="ECO:0000313" key="1">
    <source>
        <dbReference type="EMBL" id="AWR97522.1"/>
    </source>
</evidence>
<gene>
    <name evidence="1" type="ORF">DFR86_08135</name>
</gene>
<dbReference type="RefSeq" id="WP_110380412.1">
    <property type="nucleotide sequence ID" value="NZ_CP029288.2"/>
</dbReference>
<dbReference type="GeneID" id="36837930"/>
<accession>A0A2U9INE6</accession>
<dbReference type="AlphaFoldDB" id="A0A2U9INE6"/>
<reference evidence="1 2" key="1">
    <citation type="submission" date="2018-05" db="EMBL/GenBank/DDBJ databases">
        <title>Complete Genome Sequences of Extremely Thermoacidophilic, Metal-Mobilizing Type-Strain Members of the Archaeal Family Sulfolobaceae: Acidianus brierleyi DSM-1651T, Acidianus sulfidivorans DSM-18786T, Metallosphaera hakonensis DSM-7519T, and Metallosphaera prunae DSM-10039T.</title>
        <authorList>
            <person name="Counts J.A."/>
            <person name="Kelly R.M."/>
        </authorList>
    </citation>
    <scope>NUCLEOTIDE SEQUENCE [LARGE SCALE GENOMIC DNA]</scope>
    <source>
        <strain evidence="1 2">JP7</strain>
    </source>
</reference>
<evidence type="ECO:0000313" key="2">
    <source>
        <dbReference type="Proteomes" id="UP000248410"/>
    </source>
</evidence>
<keyword evidence="2" id="KW-1185">Reference proteome</keyword>
<dbReference type="EMBL" id="CP029288">
    <property type="protein sequence ID" value="AWR97522.1"/>
    <property type="molecule type" value="Genomic_DNA"/>
</dbReference>
<proteinExistence type="predicted"/>
<name>A0A2U9INE6_9CREN</name>
<dbReference type="KEGG" id="asul:DFR86_08135"/>